<gene>
    <name evidence="2" type="ORF">DEBURN_LOCUS9453</name>
</gene>
<evidence type="ECO:0000313" key="2">
    <source>
        <dbReference type="EMBL" id="CAG8599626.1"/>
    </source>
</evidence>
<comment type="caution">
    <text evidence="2">The sequence shown here is derived from an EMBL/GenBank/DDBJ whole genome shotgun (WGS) entry which is preliminary data.</text>
</comment>
<reference evidence="2" key="1">
    <citation type="submission" date="2021-06" db="EMBL/GenBank/DDBJ databases">
        <authorList>
            <person name="Kallberg Y."/>
            <person name="Tangrot J."/>
            <person name="Rosling A."/>
        </authorList>
    </citation>
    <scope>NUCLEOTIDE SEQUENCE</scope>
    <source>
        <strain evidence="2">AZ414A</strain>
    </source>
</reference>
<evidence type="ECO:0000313" key="3">
    <source>
        <dbReference type="Proteomes" id="UP000789706"/>
    </source>
</evidence>
<sequence>LLSEASASSIIRFTDSGYMKENLFQMYINHFINLIPPVHLVFLILDGHKSHPSEILFAKLKKEYNKRYDELYSSSEIDDILLETDEEALETDEKILETDNKISQPTYIYFTRASIIEKTELLEEKIITLKEEIVTLKEENKSLKEEILLLKRSNSSIQEELQIFKSPDTCPIEACAEISYSSTFTIH</sequence>
<accession>A0A9N9CGL1</accession>
<organism evidence="2 3">
    <name type="scientific">Diversispora eburnea</name>
    <dbReference type="NCBI Taxonomy" id="1213867"/>
    <lineage>
        <taxon>Eukaryota</taxon>
        <taxon>Fungi</taxon>
        <taxon>Fungi incertae sedis</taxon>
        <taxon>Mucoromycota</taxon>
        <taxon>Glomeromycotina</taxon>
        <taxon>Glomeromycetes</taxon>
        <taxon>Diversisporales</taxon>
        <taxon>Diversisporaceae</taxon>
        <taxon>Diversispora</taxon>
    </lineage>
</organism>
<feature type="non-terminal residue" evidence="2">
    <location>
        <position position="187"/>
    </location>
</feature>
<dbReference type="Proteomes" id="UP000789706">
    <property type="component" value="Unassembled WGS sequence"/>
</dbReference>
<dbReference type="AlphaFoldDB" id="A0A9N9CGL1"/>
<dbReference type="EMBL" id="CAJVPK010001833">
    <property type="protein sequence ID" value="CAG8599626.1"/>
    <property type="molecule type" value="Genomic_DNA"/>
</dbReference>
<keyword evidence="3" id="KW-1185">Reference proteome</keyword>
<feature type="coiled-coil region" evidence="1">
    <location>
        <begin position="119"/>
        <end position="160"/>
    </location>
</feature>
<proteinExistence type="predicted"/>
<name>A0A9N9CGL1_9GLOM</name>
<dbReference type="OrthoDB" id="5425161at2759"/>
<protein>
    <submittedName>
        <fullName evidence="2">5383_t:CDS:1</fullName>
    </submittedName>
</protein>
<evidence type="ECO:0000256" key="1">
    <source>
        <dbReference type="SAM" id="Coils"/>
    </source>
</evidence>
<keyword evidence="1" id="KW-0175">Coiled coil</keyword>